<keyword evidence="7 10" id="KW-1133">Transmembrane helix</keyword>
<evidence type="ECO:0000256" key="5">
    <source>
        <dbReference type="ARBA" id="ARBA00022692"/>
    </source>
</evidence>
<comment type="subcellular location">
    <subcellularLocation>
        <location evidence="2 10">Cell membrane</location>
        <topology evidence="2 10">Multi-pass membrane protein</topology>
    </subcellularLocation>
</comment>
<feature type="transmembrane region" description="Helical" evidence="10">
    <location>
        <begin position="118"/>
        <end position="136"/>
    </location>
</feature>
<dbReference type="EMBL" id="LN483142">
    <property type="protein sequence ID" value="CED83256.1"/>
    <property type="molecule type" value="Genomic_DNA"/>
</dbReference>
<keyword evidence="4 10" id="KW-1003">Cell membrane</keyword>
<keyword evidence="8 10" id="KW-0472">Membrane</keyword>
<sequence>MQPVDPNENPLNTHLEKSPAHGTHASVGDHLPPYLNPPALLALNMLSPPVLGIIIALVTLLVFKTQNHSMVTNAKKEIMAGCLAAEKALGTLEAIPSLLEEKSLKATAKAVQASVRGVGKGLVMIITVLEAVITFLIDTFRSTYLCCLELVVFGGLALIMFAVSEISDAVKSALNTIRLLIQSQVTAFNTVTQAAVKSINFVTKLVDVTLNVTEISIPALSQLENVTIGTTLEAELYKLNSSLPTLDDIRTKLDAFIDQPFDTMILKINTTTSNYTFIPSSRTANVTSLAVSSANSSADLCTGLDLTFIDDLGQDLDKITQWGVGILAALGVILIAVLLYLERLRYKSMSERIDLFNQSRSTLEKGKLYTDEDLMELIHLSQNGIVTVWTYKGLEKLRKLGERNQRTSKWFVALITHPLALMPLAMGIISLLSIQAQIAAIDAISRSAEETANDSIDSMANSMTSKLNARLAERGLIFANDINEDIAQVQTFMDDELFGTWVNTTTVVLNETLVEFYALVGEAVNVTFGSTILSGPINNFLYCIVGSKVESLEKALTWINENAHFSISTIDPDLSSDALVRPIATAALGSSDDPSDPGVVQRMISSYKKSLETSRILPFVFIGLWVIVFLGGLLTIWWTAQLELREQERTYRTEKLPSTRHFYSAKRAVNEWLGRRHDGRDEERESFVLSASPVRKIKILREAFQSSPVKMSFTRRNSINIEEEDGLKDGSLPRPLPQIPTSQSRQNSHFDLEGGQPRDSAYAWVSRSTGNAIVDGRASAGPSKRRFQENTRSLQTIEESKDPVEENDSLRLTLHPDHSLLSPPASSLPNARLMANVVVSPGEIYPFQYSGFLSAPHARYGTAMTPTCAPATKPSALESRTNRLSRLTSFVPVGSRAGAHSNSSRSNNIEDPFRTPFDDLDEQSTPSRTFHYHP</sequence>
<keyword evidence="6 10" id="KW-0184">Conjugation</keyword>
<comment type="caution">
    <text evidence="10">Lacks conserved residue(s) required for the propagation of feature annotation.</text>
</comment>
<feature type="transmembrane region" description="Helical" evidence="10">
    <location>
        <begin position="142"/>
        <end position="163"/>
    </location>
</feature>
<feature type="compositionally biased region" description="Polar residues" evidence="11">
    <location>
        <begin position="739"/>
        <end position="749"/>
    </location>
</feature>
<dbReference type="GO" id="GO:0043332">
    <property type="term" value="C:mating projection tip"/>
    <property type="evidence" value="ECO:0007669"/>
    <property type="project" value="UniProtKB-UniRule"/>
</dbReference>
<evidence type="ECO:0000256" key="7">
    <source>
        <dbReference type="ARBA" id="ARBA00022989"/>
    </source>
</evidence>
<feature type="region of interest" description="Disordered" evidence="11">
    <location>
        <begin position="891"/>
        <end position="934"/>
    </location>
</feature>
<dbReference type="InterPro" id="IPR026777">
    <property type="entry name" value="PRM1"/>
</dbReference>
<accession>A0A0F7SP81</accession>
<dbReference type="PANTHER" id="PTHR31030">
    <property type="entry name" value="PLASMA MEMBRANE FUSION PROTEIN PRM1"/>
    <property type="match status" value="1"/>
</dbReference>
<evidence type="ECO:0000256" key="3">
    <source>
        <dbReference type="ARBA" id="ARBA00010780"/>
    </source>
</evidence>
<protein>
    <recommendedName>
        <fullName evidence="10">Plasma membrane fusion protein PRM1</fullName>
    </recommendedName>
</protein>
<evidence type="ECO:0000256" key="8">
    <source>
        <dbReference type="ARBA" id="ARBA00023136"/>
    </source>
</evidence>
<feature type="transmembrane region" description="Helical" evidence="10">
    <location>
        <begin position="39"/>
        <end position="63"/>
    </location>
</feature>
<proteinExistence type="inferred from homology"/>
<evidence type="ECO:0000256" key="9">
    <source>
        <dbReference type="ARBA" id="ARBA00023180"/>
    </source>
</evidence>
<evidence type="ECO:0000313" key="12">
    <source>
        <dbReference type="EMBL" id="CED83256.1"/>
    </source>
</evidence>
<feature type="region of interest" description="Disordered" evidence="11">
    <location>
        <begin position="1"/>
        <end position="29"/>
    </location>
</feature>
<evidence type="ECO:0000256" key="4">
    <source>
        <dbReference type="ARBA" id="ARBA00022475"/>
    </source>
</evidence>
<feature type="region of interest" description="Disordered" evidence="11">
    <location>
        <begin position="774"/>
        <end position="806"/>
    </location>
</feature>
<evidence type="ECO:0000256" key="6">
    <source>
        <dbReference type="ARBA" id="ARBA00022971"/>
    </source>
</evidence>
<feature type="transmembrane region" description="Helical" evidence="10">
    <location>
        <begin position="616"/>
        <end position="640"/>
    </location>
</feature>
<feature type="region of interest" description="Disordered" evidence="11">
    <location>
        <begin position="722"/>
        <end position="758"/>
    </location>
</feature>
<dbReference type="PANTHER" id="PTHR31030:SF1">
    <property type="entry name" value="PLASMA MEMBRANE FUSION PROTEIN PRM1"/>
    <property type="match status" value="1"/>
</dbReference>
<name>A0A0F7SP81_PHARH</name>
<feature type="transmembrane region" description="Helical" evidence="10">
    <location>
        <begin position="410"/>
        <end position="432"/>
    </location>
</feature>
<feature type="compositionally biased region" description="Polar residues" evidence="11">
    <location>
        <begin position="900"/>
        <end position="909"/>
    </location>
</feature>
<evidence type="ECO:0000256" key="11">
    <source>
        <dbReference type="SAM" id="MobiDB-lite"/>
    </source>
</evidence>
<keyword evidence="9" id="KW-0325">Glycoprotein</keyword>
<dbReference type="AlphaFoldDB" id="A0A0F7SP81"/>
<dbReference type="GO" id="GO:0032220">
    <property type="term" value="P:plasma membrane fusion involved in cytogamy"/>
    <property type="evidence" value="ECO:0007669"/>
    <property type="project" value="TreeGrafter"/>
</dbReference>
<evidence type="ECO:0000256" key="2">
    <source>
        <dbReference type="ARBA" id="ARBA00004651"/>
    </source>
</evidence>
<reference evidence="12" key="1">
    <citation type="submission" date="2014-08" db="EMBL/GenBank/DDBJ databases">
        <authorList>
            <person name="Sharma Rahul"/>
            <person name="Thines Marco"/>
        </authorList>
    </citation>
    <scope>NUCLEOTIDE SEQUENCE</scope>
</reference>
<dbReference type="GO" id="GO:0005886">
    <property type="term" value="C:plasma membrane"/>
    <property type="evidence" value="ECO:0007669"/>
    <property type="project" value="UniProtKB-SubCell"/>
</dbReference>
<evidence type="ECO:0000256" key="10">
    <source>
        <dbReference type="RuleBase" id="RU366035"/>
    </source>
</evidence>
<comment type="function">
    <text evidence="1 10">Involved in cell fusion during mating by stabilizing the plasma membrane fusion event.</text>
</comment>
<evidence type="ECO:0000256" key="1">
    <source>
        <dbReference type="ARBA" id="ARBA00002512"/>
    </source>
</evidence>
<keyword evidence="5 10" id="KW-0812">Transmembrane</keyword>
<comment type="similarity">
    <text evidence="3 10">Belongs to the PRM1 family.</text>
</comment>
<feature type="transmembrane region" description="Helical" evidence="10">
    <location>
        <begin position="322"/>
        <end position="341"/>
    </location>
</feature>
<organism evidence="12">
    <name type="scientific">Phaffia rhodozyma</name>
    <name type="common">Yeast</name>
    <name type="synonym">Xanthophyllomyces dendrorhous</name>
    <dbReference type="NCBI Taxonomy" id="264483"/>
    <lineage>
        <taxon>Eukaryota</taxon>
        <taxon>Fungi</taxon>
        <taxon>Dikarya</taxon>
        <taxon>Basidiomycota</taxon>
        <taxon>Agaricomycotina</taxon>
        <taxon>Tremellomycetes</taxon>
        <taxon>Cystofilobasidiales</taxon>
        <taxon>Mrakiaceae</taxon>
        <taxon>Phaffia</taxon>
    </lineage>
</organism>